<proteinExistence type="predicted"/>
<accession>A0A7K0JG60</accession>
<dbReference type="RefSeq" id="WP_154577463.1">
    <property type="nucleotide sequence ID" value="NZ_DAWEEQ010000071.1"/>
</dbReference>
<dbReference type="SUPFAM" id="SSF56281">
    <property type="entry name" value="Metallo-hydrolase/oxidoreductase"/>
    <property type="match status" value="1"/>
</dbReference>
<protein>
    <submittedName>
        <fullName evidence="1">Uncharacterized protein</fullName>
    </submittedName>
</protein>
<reference evidence="1 2" key="1">
    <citation type="submission" date="2019-09" db="EMBL/GenBank/DDBJ databases">
        <title>In-depth cultivation of the pig gut microbiome towards novel bacterial diversity and tailored functional studies.</title>
        <authorList>
            <person name="Wylensek D."/>
            <person name="Hitch T.C.A."/>
            <person name="Clavel T."/>
        </authorList>
    </citation>
    <scope>NUCLEOTIDE SEQUENCE [LARGE SCALE GENOMIC DNA]</scope>
    <source>
        <strain evidence="1 2">WCA-389-WT-3C</strain>
    </source>
</reference>
<dbReference type="Gene3D" id="3.60.15.10">
    <property type="entry name" value="Ribonuclease Z/Hydroxyacylglutathione hydrolase-like"/>
    <property type="match status" value="1"/>
</dbReference>
<sequence>MGKIMMSKLDFFCFFLLSCCLVACSGNGTVSDEVKKETTEEQENTDRYTVEALMNAFWTETSYLKFDKRRLEIMDYMQEYADLCSNTAFKAYYAAESEEAARMEEGSILLYHRKALEKVLEELPKAEVLEGEVVLWQVYNMGYVVKTPSHCFGIDVKHKDAAKLAPYLDFLLITHAHEDHYTTDLTEAMMALGKPVYSNFVENEYKVTGKKTIQLVDDIEMEVDITDHNATLLNFVVTYQIDCGADTGHCVIFHVGDSYNHKQLNPSKKVNIFIPHLAVGMDMAAAVSKIKPEMVLMSHILELDHPVTKWRWSYQYGVARCQELAHDKVYLPVWGEKINYKKVKE</sequence>
<name>A0A7K0JG60_PHOVU</name>
<evidence type="ECO:0000313" key="2">
    <source>
        <dbReference type="Proteomes" id="UP000460950"/>
    </source>
</evidence>
<gene>
    <name evidence="1" type="ORF">FYJ30_12035</name>
</gene>
<comment type="caution">
    <text evidence="1">The sequence shown here is derived from an EMBL/GenBank/DDBJ whole genome shotgun (WGS) entry which is preliminary data.</text>
</comment>
<evidence type="ECO:0000313" key="1">
    <source>
        <dbReference type="EMBL" id="MSS49004.1"/>
    </source>
</evidence>
<dbReference type="EMBL" id="VULU01000021">
    <property type="protein sequence ID" value="MSS49004.1"/>
    <property type="molecule type" value="Genomic_DNA"/>
</dbReference>
<dbReference type="AlphaFoldDB" id="A0A7K0JG60"/>
<organism evidence="1 2">
    <name type="scientific">Phocaeicola vulgatus</name>
    <name type="common">Bacteroides vulgatus</name>
    <dbReference type="NCBI Taxonomy" id="821"/>
    <lineage>
        <taxon>Bacteria</taxon>
        <taxon>Pseudomonadati</taxon>
        <taxon>Bacteroidota</taxon>
        <taxon>Bacteroidia</taxon>
        <taxon>Bacteroidales</taxon>
        <taxon>Bacteroidaceae</taxon>
        <taxon>Phocaeicola</taxon>
    </lineage>
</organism>
<dbReference type="Proteomes" id="UP000460950">
    <property type="component" value="Unassembled WGS sequence"/>
</dbReference>
<dbReference type="InterPro" id="IPR036866">
    <property type="entry name" value="RibonucZ/Hydroxyglut_hydro"/>
</dbReference>